<sequence>MGIRLPRAGRLRRMENRMMSNGNERDAIETVVVEYLEGMIYGQGERLKRAMHPQCMQAGHFDGTYEFFDRETFISSVEGETALPPGTPYEYEIVSLDITGDVAVAKVTDACFGTTFTDYLTLIKHDGQWQIVMKAFFDHANAAS</sequence>
<evidence type="ECO:0000313" key="2">
    <source>
        <dbReference type="Proteomes" id="UP000428330"/>
    </source>
</evidence>
<dbReference type="Gene3D" id="3.10.450.50">
    <property type="match status" value="1"/>
</dbReference>
<dbReference type="InterPro" id="IPR039437">
    <property type="entry name" value="FrzH/put_lumazine-bd"/>
</dbReference>
<dbReference type="SUPFAM" id="SSF54427">
    <property type="entry name" value="NTF2-like"/>
    <property type="match status" value="1"/>
</dbReference>
<dbReference type="Proteomes" id="UP000428330">
    <property type="component" value="Chromosome"/>
</dbReference>
<proteinExistence type="predicted"/>
<reference evidence="2" key="1">
    <citation type="submission" date="2018-12" db="EMBL/GenBank/DDBJ databases">
        <title>Complete genome sequence of Roseovarius sp. MME-070.</title>
        <authorList>
            <person name="Nam Y.-D."/>
            <person name="Kang J."/>
            <person name="Chung W.-H."/>
            <person name="Park Y.S."/>
        </authorList>
    </citation>
    <scope>NUCLEOTIDE SEQUENCE [LARGE SCALE GENOMIC DNA]</scope>
    <source>
        <strain evidence="2">MME-070</strain>
    </source>
</reference>
<dbReference type="InterPro" id="IPR032710">
    <property type="entry name" value="NTF2-like_dom_sf"/>
</dbReference>
<dbReference type="EMBL" id="CP034348">
    <property type="protein sequence ID" value="QGX97939.1"/>
    <property type="molecule type" value="Genomic_DNA"/>
</dbReference>
<dbReference type="KEGG" id="rom:EI983_06470"/>
<protein>
    <submittedName>
        <fullName evidence="1">Nuclear transport factor 2 family protein</fullName>
    </submittedName>
</protein>
<gene>
    <name evidence="1" type="ORF">EI983_06470</name>
</gene>
<evidence type="ECO:0000313" key="1">
    <source>
        <dbReference type="EMBL" id="QGX97939.1"/>
    </source>
</evidence>
<accession>A0A6I6ILU0</accession>
<organism evidence="1 2">
    <name type="scientific">Roseovarius faecimaris</name>
    <dbReference type="NCBI Taxonomy" id="2494550"/>
    <lineage>
        <taxon>Bacteria</taxon>
        <taxon>Pseudomonadati</taxon>
        <taxon>Pseudomonadota</taxon>
        <taxon>Alphaproteobacteria</taxon>
        <taxon>Rhodobacterales</taxon>
        <taxon>Roseobacteraceae</taxon>
        <taxon>Roseovarius</taxon>
    </lineage>
</organism>
<dbReference type="Pfam" id="PF12893">
    <property type="entry name" value="Lumazine_bd_2"/>
    <property type="match status" value="1"/>
</dbReference>
<keyword evidence="2" id="KW-1185">Reference proteome</keyword>
<dbReference type="AlphaFoldDB" id="A0A6I6ILU0"/>
<name>A0A6I6ILU0_9RHOB</name>